<dbReference type="EMBL" id="CP053418">
    <property type="protein sequence ID" value="QJW83954.1"/>
    <property type="molecule type" value="Genomic_DNA"/>
</dbReference>
<dbReference type="SMART" id="SM00388">
    <property type="entry name" value="HisKA"/>
    <property type="match status" value="1"/>
</dbReference>
<name>A0ABX6P1H6_9BURK</name>
<comment type="catalytic activity">
    <reaction evidence="1">
        <text>ATP + protein L-histidine = ADP + protein N-phospho-L-histidine.</text>
        <dbReference type="EC" id="2.7.13.3"/>
    </reaction>
</comment>
<evidence type="ECO:0000256" key="3">
    <source>
        <dbReference type="ARBA" id="ARBA00022679"/>
    </source>
</evidence>
<protein>
    <recommendedName>
        <fullName evidence="2">histidine kinase</fullName>
        <ecNumber evidence="2">2.7.13.3</ecNumber>
    </recommendedName>
</protein>
<evidence type="ECO:0000256" key="6">
    <source>
        <dbReference type="SAM" id="MobiDB-lite"/>
    </source>
</evidence>
<evidence type="ECO:0000256" key="4">
    <source>
        <dbReference type="ARBA" id="ARBA00022777"/>
    </source>
</evidence>
<dbReference type="InterPro" id="IPR036097">
    <property type="entry name" value="HisK_dim/P_sf"/>
</dbReference>
<evidence type="ECO:0000313" key="8">
    <source>
        <dbReference type="EMBL" id="QJW83954.1"/>
    </source>
</evidence>
<reference evidence="8 9" key="1">
    <citation type="submission" date="2020-05" db="EMBL/GenBank/DDBJ databases">
        <title>Ramlibacter rhizophilus sp. nov., isolated from rhizosphere soil of national flower Mugunghwa from South Korea.</title>
        <authorList>
            <person name="Zheng-Fei Y."/>
            <person name="Huan T."/>
        </authorList>
    </citation>
    <scope>NUCLEOTIDE SEQUENCE [LARGE SCALE GENOMIC DNA]</scope>
    <source>
        <strain evidence="8 9">H242</strain>
    </source>
</reference>
<accession>A0ABX6P1H6</accession>
<dbReference type="CDD" id="cd00082">
    <property type="entry name" value="HisKA"/>
    <property type="match status" value="1"/>
</dbReference>
<gene>
    <name evidence="8" type="ORF">HK414_08255</name>
</gene>
<dbReference type="GO" id="GO:0016301">
    <property type="term" value="F:kinase activity"/>
    <property type="evidence" value="ECO:0007669"/>
    <property type="project" value="UniProtKB-KW"/>
</dbReference>
<dbReference type="Gene3D" id="1.10.287.130">
    <property type="match status" value="1"/>
</dbReference>
<dbReference type="SUPFAM" id="SSF47384">
    <property type="entry name" value="Homodimeric domain of signal transducing histidine kinase"/>
    <property type="match status" value="1"/>
</dbReference>
<proteinExistence type="predicted"/>
<dbReference type="EC" id="2.7.13.3" evidence="2"/>
<dbReference type="Pfam" id="PF00512">
    <property type="entry name" value="HisKA"/>
    <property type="match status" value="1"/>
</dbReference>
<sequence>MRYAGRRPVRHPDSPDSADPADLLLRLREAEAAVRARDDFLAIAAHELRSPLNALSLRLRAPERLAQRSAEPALQDGPDRAARSVDRYVRRAVTLLDLSRMQAGALVPTCTQVSGSDLLQNVVDGYRDEAEFHGAQLQGVALQEVTGWWDAHMVEQVPPTS</sequence>
<dbReference type="InterPro" id="IPR003661">
    <property type="entry name" value="HisK_dim/P_dom"/>
</dbReference>
<evidence type="ECO:0000256" key="2">
    <source>
        <dbReference type="ARBA" id="ARBA00012438"/>
    </source>
</evidence>
<evidence type="ECO:0000313" key="9">
    <source>
        <dbReference type="Proteomes" id="UP000500826"/>
    </source>
</evidence>
<feature type="region of interest" description="Disordered" evidence="6">
    <location>
        <begin position="1"/>
        <end position="20"/>
    </location>
</feature>
<organism evidence="8 9">
    <name type="scientific">Ramlibacter terrae</name>
    <dbReference type="NCBI Taxonomy" id="2732511"/>
    <lineage>
        <taxon>Bacteria</taxon>
        <taxon>Pseudomonadati</taxon>
        <taxon>Pseudomonadota</taxon>
        <taxon>Betaproteobacteria</taxon>
        <taxon>Burkholderiales</taxon>
        <taxon>Comamonadaceae</taxon>
        <taxon>Ramlibacter</taxon>
    </lineage>
</organism>
<evidence type="ECO:0000256" key="1">
    <source>
        <dbReference type="ARBA" id="ARBA00000085"/>
    </source>
</evidence>
<dbReference type="PANTHER" id="PTHR43711:SF1">
    <property type="entry name" value="HISTIDINE KINASE 1"/>
    <property type="match status" value="1"/>
</dbReference>
<keyword evidence="9" id="KW-1185">Reference proteome</keyword>
<keyword evidence="4 8" id="KW-0418">Kinase</keyword>
<keyword evidence="5" id="KW-0902">Two-component regulatory system</keyword>
<dbReference type="InterPro" id="IPR050736">
    <property type="entry name" value="Sensor_HK_Regulatory"/>
</dbReference>
<keyword evidence="3" id="KW-0808">Transferase</keyword>
<dbReference type="Proteomes" id="UP000500826">
    <property type="component" value="Chromosome"/>
</dbReference>
<evidence type="ECO:0000256" key="5">
    <source>
        <dbReference type="ARBA" id="ARBA00023012"/>
    </source>
</evidence>
<evidence type="ECO:0000259" key="7">
    <source>
        <dbReference type="SMART" id="SM00388"/>
    </source>
</evidence>
<dbReference type="PANTHER" id="PTHR43711">
    <property type="entry name" value="TWO-COMPONENT HISTIDINE KINASE"/>
    <property type="match status" value="1"/>
</dbReference>
<feature type="domain" description="Signal transduction histidine kinase dimerisation/phosphoacceptor" evidence="7">
    <location>
        <begin position="36"/>
        <end position="104"/>
    </location>
</feature>